<feature type="region of interest" description="Disordered" evidence="1">
    <location>
        <begin position="1"/>
        <end position="26"/>
    </location>
</feature>
<evidence type="ECO:0000256" key="1">
    <source>
        <dbReference type="SAM" id="MobiDB-lite"/>
    </source>
</evidence>
<dbReference type="EMBL" id="ML170172">
    <property type="protein sequence ID" value="TDL22903.1"/>
    <property type="molecule type" value="Genomic_DNA"/>
</dbReference>
<protein>
    <submittedName>
        <fullName evidence="2">Uncharacterized protein</fullName>
    </submittedName>
</protein>
<dbReference type="VEuPathDB" id="FungiDB:BD410DRAFT_182445"/>
<organism evidence="2 3">
    <name type="scientific">Rickenella mellea</name>
    <dbReference type="NCBI Taxonomy" id="50990"/>
    <lineage>
        <taxon>Eukaryota</taxon>
        <taxon>Fungi</taxon>
        <taxon>Dikarya</taxon>
        <taxon>Basidiomycota</taxon>
        <taxon>Agaricomycotina</taxon>
        <taxon>Agaricomycetes</taxon>
        <taxon>Hymenochaetales</taxon>
        <taxon>Rickenellaceae</taxon>
        <taxon>Rickenella</taxon>
    </lineage>
</organism>
<proteinExistence type="predicted"/>
<reference evidence="2 3" key="1">
    <citation type="submission" date="2018-06" db="EMBL/GenBank/DDBJ databases">
        <title>A transcriptomic atlas of mushroom development highlights an independent origin of complex multicellularity.</title>
        <authorList>
            <consortium name="DOE Joint Genome Institute"/>
            <person name="Krizsan K."/>
            <person name="Almasi E."/>
            <person name="Merenyi Z."/>
            <person name="Sahu N."/>
            <person name="Viragh M."/>
            <person name="Koszo T."/>
            <person name="Mondo S."/>
            <person name="Kiss B."/>
            <person name="Balint B."/>
            <person name="Kues U."/>
            <person name="Barry K."/>
            <person name="Hegedus J.C."/>
            <person name="Henrissat B."/>
            <person name="Johnson J."/>
            <person name="Lipzen A."/>
            <person name="Ohm R."/>
            <person name="Nagy I."/>
            <person name="Pangilinan J."/>
            <person name="Yan J."/>
            <person name="Xiong Y."/>
            <person name="Grigoriev I.V."/>
            <person name="Hibbett D.S."/>
            <person name="Nagy L.G."/>
        </authorList>
    </citation>
    <scope>NUCLEOTIDE SEQUENCE [LARGE SCALE GENOMIC DNA]</scope>
    <source>
        <strain evidence="2 3">SZMC22713</strain>
    </source>
</reference>
<dbReference type="AlphaFoldDB" id="A0A4Y7Q5G6"/>
<sequence>MNATPPSQSVVSRRRRDGTTLSQHRRQSLSTMCTDTLQLLLSILTSIIDAISSLNTALATTTKHLAKHLLSLLGKLALKALRFTAFSLYKTCVVTKPYVCMAYNAFVQSRGYRFVRETVCFLVAPFGFLRGCGVGLWTRIPERVPLDVWRDKKCKPGQITVRLRFHDGCYNDGLDPRDYDQPCLIDYFTPEKNGELDLRRVAKRFGVEKITVRVQPPFGWELTVLGCRFWTWRGSRSSSPLIPEGYPHWLLPCFRRGLDISRRQNT</sequence>
<name>A0A4Y7Q5G6_9AGAM</name>
<evidence type="ECO:0000313" key="3">
    <source>
        <dbReference type="Proteomes" id="UP000294933"/>
    </source>
</evidence>
<dbReference type="Proteomes" id="UP000294933">
    <property type="component" value="Unassembled WGS sequence"/>
</dbReference>
<gene>
    <name evidence="2" type="ORF">BD410DRAFT_182445</name>
</gene>
<evidence type="ECO:0000313" key="2">
    <source>
        <dbReference type="EMBL" id="TDL22903.1"/>
    </source>
</evidence>
<accession>A0A4Y7Q5G6</accession>
<keyword evidence="3" id="KW-1185">Reference proteome</keyword>